<comment type="catalytic activity">
    <reaction evidence="1 10">
        <text>Hydrolysis of terminal, non-reducing beta-D-glucosyl residues with release of beta-D-glucose.</text>
        <dbReference type="EC" id="3.2.1.21"/>
    </reaction>
</comment>
<evidence type="ECO:0000256" key="7">
    <source>
        <dbReference type="ARBA" id="ARBA00023295"/>
    </source>
</evidence>
<gene>
    <name evidence="11" type="ORF">NZD86_03595</name>
</gene>
<reference evidence="11" key="1">
    <citation type="submission" date="2022-08" db="EMBL/GenBank/DDBJ databases">
        <title>Alicyclobacillus dauci DSM2870, complete genome.</title>
        <authorList>
            <person name="Wang Q."/>
            <person name="Cai R."/>
            <person name="Wang Z."/>
        </authorList>
    </citation>
    <scope>NUCLEOTIDE SEQUENCE</scope>
    <source>
        <strain evidence="11">DSM 28700</strain>
    </source>
</reference>
<keyword evidence="6" id="KW-0119">Carbohydrate metabolism</keyword>
<keyword evidence="12" id="KW-1185">Reference proteome</keyword>
<dbReference type="PANTHER" id="PTHR10353">
    <property type="entry name" value="GLYCOSYL HYDROLASE"/>
    <property type="match status" value="1"/>
</dbReference>
<name>A0ABY6Z411_9BACL</name>
<dbReference type="InterPro" id="IPR017853">
    <property type="entry name" value="GH"/>
</dbReference>
<organism evidence="11 12">
    <name type="scientific">Alicyclobacillus dauci</name>
    <dbReference type="NCBI Taxonomy" id="1475485"/>
    <lineage>
        <taxon>Bacteria</taxon>
        <taxon>Bacillati</taxon>
        <taxon>Bacillota</taxon>
        <taxon>Bacilli</taxon>
        <taxon>Bacillales</taxon>
        <taxon>Alicyclobacillaceae</taxon>
        <taxon>Alicyclobacillus</taxon>
    </lineage>
</organism>
<evidence type="ECO:0000256" key="6">
    <source>
        <dbReference type="ARBA" id="ARBA00023277"/>
    </source>
</evidence>
<dbReference type="Proteomes" id="UP001164803">
    <property type="component" value="Chromosome"/>
</dbReference>
<dbReference type="InterPro" id="IPR033132">
    <property type="entry name" value="GH_1_N_CS"/>
</dbReference>
<protein>
    <recommendedName>
        <fullName evidence="3 10">Beta-glucosidase</fullName>
        <ecNumber evidence="3 10">3.2.1.21</ecNumber>
    </recommendedName>
</protein>
<feature type="active site" description="Nucleophile" evidence="9">
    <location>
        <position position="357"/>
    </location>
</feature>
<evidence type="ECO:0000256" key="2">
    <source>
        <dbReference type="ARBA" id="ARBA00010838"/>
    </source>
</evidence>
<evidence type="ECO:0000256" key="10">
    <source>
        <dbReference type="RuleBase" id="RU361175"/>
    </source>
</evidence>
<evidence type="ECO:0000256" key="3">
    <source>
        <dbReference type="ARBA" id="ARBA00012744"/>
    </source>
</evidence>
<evidence type="ECO:0000313" key="12">
    <source>
        <dbReference type="Proteomes" id="UP001164803"/>
    </source>
</evidence>
<evidence type="ECO:0000256" key="5">
    <source>
        <dbReference type="ARBA" id="ARBA00023001"/>
    </source>
</evidence>
<dbReference type="EC" id="3.2.1.21" evidence="3 10"/>
<dbReference type="NCBIfam" id="TIGR03356">
    <property type="entry name" value="BGL"/>
    <property type="match status" value="1"/>
</dbReference>
<keyword evidence="7 10" id="KW-0326">Glycosidase</keyword>
<dbReference type="SUPFAM" id="SSF51445">
    <property type="entry name" value="(Trans)glycosidases"/>
    <property type="match status" value="1"/>
</dbReference>
<dbReference type="RefSeq" id="WP_268045132.1">
    <property type="nucleotide sequence ID" value="NZ_CP104064.1"/>
</dbReference>
<evidence type="ECO:0000256" key="1">
    <source>
        <dbReference type="ARBA" id="ARBA00000448"/>
    </source>
</evidence>
<comment type="similarity">
    <text evidence="2 10">Belongs to the glycosyl hydrolase 1 family.</text>
</comment>
<evidence type="ECO:0000256" key="8">
    <source>
        <dbReference type="ARBA" id="ARBA00023326"/>
    </source>
</evidence>
<dbReference type="PROSITE" id="PS00572">
    <property type="entry name" value="GLYCOSYL_HYDROL_F1_1"/>
    <property type="match status" value="1"/>
</dbReference>
<dbReference type="Pfam" id="PF00232">
    <property type="entry name" value="Glyco_hydro_1"/>
    <property type="match status" value="1"/>
</dbReference>
<proteinExistence type="inferred from homology"/>
<sequence length="449" mass="51497">MSRSYIQFPRDFLFGVAAASYQIEGAYREDGRGESIWDRFSHTPGKVYQGHTGDIACDHYHRFQEDIALMRDLAIPAYRLSIAWPRIFPEKGKFNQKGVDFYRRVLEALHEANIDPAVTLYHWDLPQWIEDQGGWVNRDTINYFAEYASRVYMELADLVPHFITHNEPWCVSFLGYGLGEHAPGHTDWREALTAAHHLLLSHGLAVQAYRAGGYHGDIGITLNFTWVDPVTDAQADREAATRLSGFSNRWFLDPIFRKSYPEDMLEWVNTRVGGVDFLRSGDFDTIAQPIDFLGVNYYTRAIVGADDADPLLGVYHVNVPAEVKTEMGWEVHPNSLYRLLKWISSDYTGNLPLYITENGAAFHDDTVSGAVHDARRLDYIADHLLAARQFVDEGGPLHGYYLWSFMDNFEWAHGYSKRFGMVHVDYETQKRTVKDSGKWYSGQIAFNRE</sequence>
<dbReference type="InterPro" id="IPR017736">
    <property type="entry name" value="Glyco_hydro_1_beta-glucosidase"/>
</dbReference>
<accession>A0ABY6Z411</accession>
<evidence type="ECO:0000256" key="4">
    <source>
        <dbReference type="ARBA" id="ARBA00022801"/>
    </source>
</evidence>
<keyword evidence="5" id="KW-0136">Cellulose degradation</keyword>
<dbReference type="GO" id="GO:0008422">
    <property type="term" value="F:beta-glucosidase activity"/>
    <property type="evidence" value="ECO:0007669"/>
    <property type="project" value="UniProtKB-EC"/>
</dbReference>
<keyword evidence="8" id="KW-0624">Polysaccharide degradation</keyword>
<keyword evidence="4 10" id="KW-0378">Hydrolase</keyword>
<dbReference type="InterPro" id="IPR001360">
    <property type="entry name" value="Glyco_hydro_1"/>
</dbReference>
<evidence type="ECO:0000313" key="11">
    <source>
        <dbReference type="EMBL" id="WAH37624.1"/>
    </source>
</evidence>
<dbReference type="PANTHER" id="PTHR10353:SF36">
    <property type="entry name" value="LP05116P"/>
    <property type="match status" value="1"/>
</dbReference>
<dbReference type="EMBL" id="CP104064">
    <property type="protein sequence ID" value="WAH37624.1"/>
    <property type="molecule type" value="Genomic_DNA"/>
</dbReference>
<dbReference type="PROSITE" id="PS00653">
    <property type="entry name" value="GLYCOSYL_HYDROL_F1_2"/>
    <property type="match status" value="1"/>
</dbReference>
<dbReference type="PRINTS" id="PR00131">
    <property type="entry name" value="GLHYDRLASE1"/>
</dbReference>
<dbReference type="Gene3D" id="3.20.20.80">
    <property type="entry name" value="Glycosidases"/>
    <property type="match status" value="1"/>
</dbReference>
<dbReference type="InterPro" id="IPR018120">
    <property type="entry name" value="Glyco_hydro_1_AS"/>
</dbReference>
<evidence type="ECO:0000256" key="9">
    <source>
        <dbReference type="PROSITE-ProRule" id="PRU10055"/>
    </source>
</evidence>